<dbReference type="VEuPathDB" id="TrichDB:TRFO_05961"/>
<keyword evidence="7" id="KW-1185">Reference proteome</keyword>
<name>A0A1J4K3G4_9EUKA</name>
<dbReference type="OrthoDB" id="5065855at2759"/>
<dbReference type="EMBL" id="MLAK01000760">
    <property type="protein sequence ID" value="OHT05376.1"/>
    <property type="molecule type" value="Genomic_DNA"/>
</dbReference>
<dbReference type="InterPro" id="IPR003653">
    <property type="entry name" value="Peptidase_C48_C"/>
</dbReference>
<dbReference type="GeneID" id="94827516"/>
<evidence type="ECO:0000313" key="6">
    <source>
        <dbReference type="EMBL" id="OHT05376.1"/>
    </source>
</evidence>
<dbReference type="GO" id="GO:0000338">
    <property type="term" value="P:protein deneddylation"/>
    <property type="evidence" value="ECO:0007669"/>
    <property type="project" value="TreeGrafter"/>
</dbReference>
<dbReference type="Pfam" id="PF02902">
    <property type="entry name" value="Peptidase_C48"/>
    <property type="match status" value="1"/>
</dbReference>
<evidence type="ECO:0000259" key="5">
    <source>
        <dbReference type="PROSITE" id="PS50600"/>
    </source>
</evidence>
<evidence type="ECO:0000313" key="7">
    <source>
        <dbReference type="Proteomes" id="UP000179807"/>
    </source>
</evidence>
<dbReference type="PANTHER" id="PTHR46468">
    <property type="entry name" value="SENTRIN-SPECIFIC PROTEASE 8"/>
    <property type="match status" value="1"/>
</dbReference>
<gene>
    <name evidence="6" type="ORF">TRFO_05961</name>
</gene>
<dbReference type="GO" id="GO:0008234">
    <property type="term" value="F:cysteine-type peptidase activity"/>
    <property type="evidence" value="ECO:0007669"/>
    <property type="project" value="UniProtKB-KW"/>
</dbReference>
<accession>A0A1J4K3G4</accession>
<reference evidence="6" key="1">
    <citation type="submission" date="2016-10" db="EMBL/GenBank/DDBJ databases">
        <authorList>
            <person name="Benchimol M."/>
            <person name="Almeida L.G."/>
            <person name="Vasconcelos A.T."/>
            <person name="Perreira-Neves A."/>
            <person name="Rosa I.A."/>
            <person name="Tasca T."/>
            <person name="Bogo M.R."/>
            <person name="de Souza W."/>
        </authorList>
    </citation>
    <scope>NUCLEOTIDE SEQUENCE [LARGE SCALE GENOMIC DNA]</scope>
    <source>
        <strain evidence="6">K</strain>
    </source>
</reference>
<comment type="similarity">
    <text evidence="1">Belongs to the peptidase C48 family.</text>
</comment>
<protein>
    <recommendedName>
        <fullName evidence="5">Ubiquitin-like protease family profile domain-containing protein</fullName>
    </recommendedName>
</protein>
<evidence type="ECO:0000256" key="3">
    <source>
        <dbReference type="ARBA" id="ARBA00022801"/>
    </source>
</evidence>
<dbReference type="PROSITE" id="PS50600">
    <property type="entry name" value="ULP_PROTEASE"/>
    <property type="match status" value="1"/>
</dbReference>
<dbReference type="GO" id="GO:0019784">
    <property type="term" value="F:deNEDDylase activity"/>
    <property type="evidence" value="ECO:0007669"/>
    <property type="project" value="InterPro"/>
</dbReference>
<organism evidence="6 7">
    <name type="scientific">Tritrichomonas foetus</name>
    <dbReference type="NCBI Taxonomy" id="1144522"/>
    <lineage>
        <taxon>Eukaryota</taxon>
        <taxon>Metamonada</taxon>
        <taxon>Parabasalia</taxon>
        <taxon>Tritrichomonadida</taxon>
        <taxon>Tritrichomonadidae</taxon>
        <taxon>Tritrichomonas</taxon>
    </lineage>
</organism>
<dbReference type="InterPro" id="IPR038765">
    <property type="entry name" value="Papain-like_cys_pep_sf"/>
</dbReference>
<evidence type="ECO:0000256" key="1">
    <source>
        <dbReference type="ARBA" id="ARBA00005234"/>
    </source>
</evidence>
<dbReference type="PANTHER" id="PTHR46468:SF1">
    <property type="entry name" value="SENTRIN-SPECIFIC PROTEASE 8"/>
    <property type="match status" value="1"/>
</dbReference>
<evidence type="ECO:0000256" key="4">
    <source>
        <dbReference type="ARBA" id="ARBA00022807"/>
    </source>
</evidence>
<proteinExistence type="inferred from homology"/>
<evidence type="ECO:0000256" key="2">
    <source>
        <dbReference type="ARBA" id="ARBA00022670"/>
    </source>
</evidence>
<keyword evidence="2" id="KW-0645">Protease</keyword>
<dbReference type="SUPFAM" id="SSF54001">
    <property type="entry name" value="Cysteine proteinases"/>
    <property type="match status" value="1"/>
</dbReference>
<comment type="caution">
    <text evidence="6">The sequence shown here is derived from an EMBL/GenBank/DDBJ whole genome shotgun (WGS) entry which is preliminary data.</text>
</comment>
<feature type="domain" description="Ubiquitin-like protease family profile" evidence="5">
    <location>
        <begin position="15"/>
        <end position="175"/>
    </location>
</feature>
<keyword evidence="4" id="KW-0788">Thiol protease</keyword>
<sequence length="217" mass="25886">MNQDQRDILYDQDDVQITRQELATVQDGMCIGDMIVHFHFRCLERRYKENENYFYNFAPCTVQFIQTYPEFAKDSFTHLKLESYKFIFFALSDFTVERMAASHWSLLYIDNSKGEMKLKHFDSMNQCNLGAAKNFVTKLSQVFDLKSTKIEPLKCVSQPNCYDCGVYVMAYLDAFLQTNDHEESNKQLKPDLIYQYRKYMRDYINECIECQKKQFHL</sequence>
<dbReference type="AlphaFoldDB" id="A0A1J4K3G4"/>
<dbReference type="GO" id="GO:0006508">
    <property type="term" value="P:proteolysis"/>
    <property type="evidence" value="ECO:0007669"/>
    <property type="project" value="UniProtKB-KW"/>
</dbReference>
<dbReference type="Proteomes" id="UP000179807">
    <property type="component" value="Unassembled WGS sequence"/>
</dbReference>
<dbReference type="InterPro" id="IPR044613">
    <property type="entry name" value="Nep1/2-like"/>
</dbReference>
<keyword evidence="3" id="KW-0378">Hydrolase</keyword>
<dbReference type="Gene3D" id="3.40.395.10">
    <property type="entry name" value="Adenoviral Proteinase, Chain A"/>
    <property type="match status" value="1"/>
</dbReference>
<dbReference type="RefSeq" id="XP_068358512.1">
    <property type="nucleotide sequence ID" value="XM_068492812.1"/>
</dbReference>